<protein>
    <recommendedName>
        <fullName evidence="6">C-type lectin domain-containing protein</fullName>
    </recommendedName>
</protein>
<dbReference type="PROSITE" id="PS50041">
    <property type="entry name" value="C_TYPE_LECTIN_2"/>
    <property type="match status" value="1"/>
</dbReference>
<evidence type="ECO:0000256" key="1">
    <source>
        <dbReference type="ARBA" id="ARBA00004613"/>
    </source>
</evidence>
<reference evidence="7" key="1">
    <citation type="submission" date="2025-08" db="UniProtKB">
        <authorList>
            <consortium name="Ensembl"/>
        </authorList>
    </citation>
    <scope>IDENTIFICATION</scope>
</reference>
<dbReference type="SUPFAM" id="SSF56436">
    <property type="entry name" value="C-type lectin-like"/>
    <property type="match status" value="1"/>
</dbReference>
<organism evidence="7 8">
    <name type="scientific">Naja naja</name>
    <name type="common">Indian cobra</name>
    <dbReference type="NCBI Taxonomy" id="35670"/>
    <lineage>
        <taxon>Eukaryota</taxon>
        <taxon>Metazoa</taxon>
        <taxon>Chordata</taxon>
        <taxon>Craniata</taxon>
        <taxon>Vertebrata</taxon>
        <taxon>Euteleostomi</taxon>
        <taxon>Lepidosauria</taxon>
        <taxon>Squamata</taxon>
        <taxon>Bifurcata</taxon>
        <taxon>Unidentata</taxon>
        <taxon>Episquamata</taxon>
        <taxon>Toxicofera</taxon>
        <taxon>Serpentes</taxon>
        <taxon>Colubroidea</taxon>
        <taxon>Elapidae</taxon>
        <taxon>Elapinae</taxon>
        <taxon>Naja</taxon>
    </lineage>
</organism>
<reference evidence="7" key="2">
    <citation type="submission" date="2025-09" db="UniProtKB">
        <authorList>
            <consortium name="Ensembl"/>
        </authorList>
    </citation>
    <scope>IDENTIFICATION</scope>
</reference>
<comment type="similarity">
    <text evidence="2">Belongs to the true venom lectin family.</text>
</comment>
<sequence>MYMCLSSPLPLPLLPPLPPPPAIFSLGFLFSPTGTGADPSCPFEWSSYNGHCYKVVKKFRSWPEAEMFCRQQEEGSHLASIQSLAESAYVANLVSRNVVLINVWIGLSDPQKVGPF</sequence>
<dbReference type="Ensembl" id="ENSNNAT00000029234.1">
    <property type="protein sequence ID" value="ENSNNAP00000027907.1"/>
    <property type="gene ID" value="ENSNNAG00000018017.1"/>
</dbReference>
<keyword evidence="8" id="KW-1185">Reference proteome</keyword>
<dbReference type="PANTHER" id="PTHR22803">
    <property type="entry name" value="MANNOSE, PHOSPHOLIPASE, LECTIN RECEPTOR RELATED"/>
    <property type="match status" value="1"/>
</dbReference>
<dbReference type="InterPro" id="IPR016187">
    <property type="entry name" value="CTDL_fold"/>
</dbReference>
<name>A0A8C6YFN5_NAJNA</name>
<dbReference type="InterPro" id="IPR050111">
    <property type="entry name" value="C-type_lectin/snaclec_domain"/>
</dbReference>
<keyword evidence="5" id="KW-1015">Disulfide bond</keyword>
<evidence type="ECO:0000256" key="3">
    <source>
        <dbReference type="ARBA" id="ARBA00022525"/>
    </source>
</evidence>
<keyword evidence="3" id="KW-0964">Secreted</keyword>
<evidence type="ECO:0000256" key="2">
    <source>
        <dbReference type="ARBA" id="ARBA00006250"/>
    </source>
</evidence>
<evidence type="ECO:0000313" key="7">
    <source>
        <dbReference type="Ensembl" id="ENSNNAP00000027907.1"/>
    </source>
</evidence>
<proteinExistence type="inferred from homology"/>
<accession>A0A8C6YFN5</accession>
<dbReference type="InterPro" id="IPR001304">
    <property type="entry name" value="C-type_lectin-like"/>
</dbReference>
<feature type="domain" description="C-type lectin" evidence="6">
    <location>
        <begin position="48"/>
        <end position="116"/>
    </location>
</feature>
<comment type="subcellular location">
    <subcellularLocation>
        <location evidence="1">Secreted</location>
    </subcellularLocation>
</comment>
<dbReference type="AlphaFoldDB" id="A0A8C6YFN5"/>
<evidence type="ECO:0000313" key="8">
    <source>
        <dbReference type="Proteomes" id="UP000694559"/>
    </source>
</evidence>
<dbReference type="Pfam" id="PF00059">
    <property type="entry name" value="Lectin_C"/>
    <property type="match status" value="1"/>
</dbReference>
<evidence type="ECO:0000259" key="6">
    <source>
        <dbReference type="PROSITE" id="PS50041"/>
    </source>
</evidence>
<evidence type="ECO:0000256" key="4">
    <source>
        <dbReference type="ARBA" id="ARBA00022837"/>
    </source>
</evidence>
<dbReference type="OMA" id="NWSANDK"/>
<keyword evidence="4" id="KW-0106">Calcium</keyword>
<dbReference type="Gene3D" id="3.10.100.10">
    <property type="entry name" value="Mannose-Binding Protein A, subunit A"/>
    <property type="match status" value="1"/>
</dbReference>
<evidence type="ECO:0000256" key="5">
    <source>
        <dbReference type="ARBA" id="ARBA00023157"/>
    </source>
</evidence>
<dbReference type="PRINTS" id="PR01504">
    <property type="entry name" value="PNCREATITSAP"/>
</dbReference>
<dbReference type="OrthoDB" id="418245at2759"/>
<dbReference type="GeneTree" id="ENSGT01030000238273"/>
<dbReference type="GO" id="GO:0005576">
    <property type="term" value="C:extracellular region"/>
    <property type="evidence" value="ECO:0007669"/>
    <property type="project" value="UniProtKB-SubCell"/>
</dbReference>
<dbReference type="InterPro" id="IPR016186">
    <property type="entry name" value="C-type_lectin-like/link_sf"/>
</dbReference>
<dbReference type="Proteomes" id="UP000694559">
    <property type="component" value="Unplaced"/>
</dbReference>